<keyword evidence="9" id="KW-0472">Membrane</keyword>
<dbReference type="GO" id="GO:0006811">
    <property type="term" value="P:monoatomic ion transport"/>
    <property type="evidence" value="ECO:0007669"/>
    <property type="project" value="UniProtKB-KW"/>
</dbReference>
<evidence type="ECO:0000256" key="6">
    <source>
        <dbReference type="ARBA" id="ARBA00022729"/>
    </source>
</evidence>
<keyword evidence="5" id="KW-0812">Transmembrane</keyword>
<dbReference type="CDD" id="cd00342">
    <property type="entry name" value="gram_neg_porins"/>
    <property type="match status" value="1"/>
</dbReference>
<dbReference type="PRINTS" id="PR00184">
    <property type="entry name" value="NEISSPPORIN"/>
</dbReference>
<feature type="signal peptide" evidence="11">
    <location>
        <begin position="1"/>
        <end position="18"/>
    </location>
</feature>
<dbReference type="GO" id="GO:0046930">
    <property type="term" value="C:pore complex"/>
    <property type="evidence" value="ECO:0007669"/>
    <property type="project" value="UniProtKB-KW"/>
</dbReference>
<proteinExistence type="predicted"/>
<keyword evidence="7" id="KW-0406">Ion transport</keyword>
<evidence type="ECO:0000256" key="2">
    <source>
        <dbReference type="ARBA" id="ARBA00011233"/>
    </source>
</evidence>
<comment type="subunit">
    <text evidence="2">Homotrimer.</text>
</comment>
<dbReference type="GO" id="GO:0015288">
    <property type="term" value="F:porin activity"/>
    <property type="evidence" value="ECO:0007669"/>
    <property type="project" value="UniProtKB-KW"/>
</dbReference>
<dbReference type="RefSeq" id="WP_007182349.1">
    <property type="nucleotide sequence ID" value="NZ_LR699553.1"/>
</dbReference>
<organism evidence="13 14">
    <name type="scientific">Paraburkholderia dioscoreae</name>
    <dbReference type="NCBI Taxonomy" id="2604047"/>
    <lineage>
        <taxon>Bacteria</taxon>
        <taxon>Pseudomonadati</taxon>
        <taxon>Pseudomonadota</taxon>
        <taxon>Betaproteobacteria</taxon>
        <taxon>Burkholderiales</taxon>
        <taxon>Burkholderiaceae</taxon>
        <taxon>Paraburkholderia</taxon>
    </lineage>
</organism>
<dbReference type="SUPFAM" id="SSF56935">
    <property type="entry name" value="Porins"/>
    <property type="match status" value="1"/>
</dbReference>
<name>A0A5Q4YV42_9BURK</name>
<keyword evidence="6 11" id="KW-0732">Signal</keyword>
<dbReference type="InterPro" id="IPR033900">
    <property type="entry name" value="Gram_neg_porin_domain"/>
</dbReference>
<evidence type="ECO:0000259" key="12">
    <source>
        <dbReference type="Pfam" id="PF13609"/>
    </source>
</evidence>
<evidence type="ECO:0000313" key="13">
    <source>
        <dbReference type="EMBL" id="VVD28072.1"/>
    </source>
</evidence>
<evidence type="ECO:0000256" key="1">
    <source>
        <dbReference type="ARBA" id="ARBA00004571"/>
    </source>
</evidence>
<reference evidence="13 14" key="1">
    <citation type="submission" date="2019-08" db="EMBL/GenBank/DDBJ databases">
        <authorList>
            <person name="Herpell B J."/>
        </authorList>
    </citation>
    <scope>NUCLEOTIDE SEQUENCE [LARGE SCALE GENOMIC DNA]</scope>
    <source>
        <strain evidence="14">Msb3</strain>
    </source>
</reference>
<keyword evidence="8" id="KW-0626">Porin</keyword>
<evidence type="ECO:0000256" key="3">
    <source>
        <dbReference type="ARBA" id="ARBA00022448"/>
    </source>
</evidence>
<evidence type="ECO:0000256" key="11">
    <source>
        <dbReference type="SAM" id="SignalP"/>
    </source>
</evidence>
<evidence type="ECO:0000256" key="4">
    <source>
        <dbReference type="ARBA" id="ARBA00022452"/>
    </source>
</evidence>
<evidence type="ECO:0000256" key="7">
    <source>
        <dbReference type="ARBA" id="ARBA00023065"/>
    </source>
</evidence>
<feature type="chain" id="PRO_5024837466" evidence="11">
    <location>
        <begin position="19"/>
        <end position="347"/>
    </location>
</feature>
<dbReference type="Proteomes" id="UP000325811">
    <property type="component" value="Chromosome I"/>
</dbReference>
<keyword evidence="4" id="KW-1134">Transmembrane beta strand</keyword>
<dbReference type="AlphaFoldDB" id="A0A5Q4YV42"/>
<dbReference type="InterPro" id="IPR050298">
    <property type="entry name" value="Gram-neg_bact_OMP"/>
</dbReference>
<evidence type="ECO:0000256" key="8">
    <source>
        <dbReference type="ARBA" id="ARBA00023114"/>
    </source>
</evidence>
<protein>
    <submittedName>
        <fullName evidence="13">Outer membrane protein (Porin)</fullName>
    </submittedName>
</protein>
<dbReference type="InterPro" id="IPR002299">
    <property type="entry name" value="Porin_Neis"/>
</dbReference>
<evidence type="ECO:0000256" key="5">
    <source>
        <dbReference type="ARBA" id="ARBA00022692"/>
    </source>
</evidence>
<feature type="domain" description="Porin" evidence="12">
    <location>
        <begin position="10"/>
        <end position="311"/>
    </location>
</feature>
<keyword evidence="14" id="KW-1185">Reference proteome</keyword>
<dbReference type="PANTHER" id="PTHR34501:SF9">
    <property type="entry name" value="MAJOR OUTER MEMBRANE PROTEIN P.IA"/>
    <property type="match status" value="1"/>
</dbReference>
<evidence type="ECO:0000313" key="14">
    <source>
        <dbReference type="Proteomes" id="UP000325811"/>
    </source>
</evidence>
<keyword evidence="3" id="KW-0813">Transport</keyword>
<dbReference type="Pfam" id="PF13609">
    <property type="entry name" value="Porin_4"/>
    <property type="match status" value="1"/>
</dbReference>
<dbReference type="PANTHER" id="PTHR34501">
    <property type="entry name" value="PROTEIN YDDL-RELATED"/>
    <property type="match status" value="1"/>
</dbReference>
<gene>
    <name evidence="13" type="ORF">PDMSB3_1616</name>
</gene>
<comment type="subcellular location">
    <subcellularLocation>
        <location evidence="1">Cell outer membrane</location>
        <topology evidence="1">Multi-pass membrane protein</topology>
    </subcellularLocation>
</comment>
<dbReference type="KEGG" id="pdio:PDMSB3_1616"/>
<keyword evidence="10" id="KW-0998">Cell outer membrane</keyword>
<evidence type="ECO:0000256" key="10">
    <source>
        <dbReference type="ARBA" id="ARBA00023237"/>
    </source>
</evidence>
<dbReference type="EMBL" id="LR699553">
    <property type="protein sequence ID" value="VVD28072.1"/>
    <property type="molecule type" value="Genomic_DNA"/>
</dbReference>
<sequence>MKKFAGLGLLIVSSAAFSQSSVTLYGRLDAGVQYLSNVAGADGRRSALWSADSGDDGASAFGVYGTEDIGGGYKVNFKLLDYLLVTNGLSATPFWNNAWVGMSGPFGSFRMGRDDSILKDGNFDYDPFSQQHAGLASLVRGANWPNFSNTFSYYTPTFGGFDAGFQYSLSGVPGQFNSARADGVQLSYRLGAFSARTVYQEVRDPNGKYSDLYTAQKQLFAAAAFVGGAFKVQVSYTYMAAPDAPLGGPRYADFGWLGLTYTASPFLRVTAAAYHIHQRDGQGSATLLDLGQTYNLSKRTSLYATVGYLINGKNTNFSAVEQPETSAWNPAPGHNQLGFYAGVMHYF</sequence>
<accession>A0A5Q4YV42</accession>
<evidence type="ECO:0000256" key="9">
    <source>
        <dbReference type="ARBA" id="ARBA00023136"/>
    </source>
</evidence>
<dbReference type="GO" id="GO:0009279">
    <property type="term" value="C:cell outer membrane"/>
    <property type="evidence" value="ECO:0007669"/>
    <property type="project" value="UniProtKB-SubCell"/>
</dbReference>
<dbReference type="InterPro" id="IPR023614">
    <property type="entry name" value="Porin_dom_sf"/>
</dbReference>
<dbReference type="Gene3D" id="2.40.160.10">
    <property type="entry name" value="Porin"/>
    <property type="match status" value="1"/>
</dbReference>